<dbReference type="Proteomes" id="UP001164761">
    <property type="component" value="Chromosome"/>
</dbReference>
<name>A0ABY6ZGU9_9BACL</name>
<proteinExistence type="predicted"/>
<dbReference type="Gene3D" id="2.40.70.10">
    <property type="entry name" value="Acid Proteases"/>
    <property type="match status" value="1"/>
</dbReference>
<evidence type="ECO:0000313" key="2">
    <source>
        <dbReference type="Proteomes" id="UP001164761"/>
    </source>
</evidence>
<organism evidence="1 2">
    <name type="scientific">Alicyclobacillus fastidiosus</name>
    <dbReference type="NCBI Taxonomy" id="392011"/>
    <lineage>
        <taxon>Bacteria</taxon>
        <taxon>Bacillati</taxon>
        <taxon>Bacillota</taxon>
        <taxon>Bacilli</taxon>
        <taxon>Bacillales</taxon>
        <taxon>Alicyclobacillaceae</taxon>
        <taxon>Alicyclobacillus</taxon>
    </lineage>
</organism>
<gene>
    <name evidence="1" type="ORF">NZD89_27075</name>
</gene>
<reference evidence="1" key="1">
    <citation type="submission" date="2022-08" db="EMBL/GenBank/DDBJ databases">
        <title>Alicyclobacillus fastidiosus DSM 17978, complete genome.</title>
        <authorList>
            <person name="Wang Q."/>
            <person name="Cai R."/>
            <person name="Wang Z."/>
        </authorList>
    </citation>
    <scope>NUCLEOTIDE SEQUENCE</scope>
    <source>
        <strain evidence="1">DSM 17978</strain>
    </source>
</reference>
<accession>A0ABY6ZGU9</accession>
<protein>
    <submittedName>
        <fullName evidence="1">Retroviral-like aspartic protease family protein</fullName>
    </submittedName>
</protein>
<dbReference type="RefSeq" id="WP_268005722.1">
    <property type="nucleotide sequence ID" value="NZ_BSUT01000001.1"/>
</dbReference>
<dbReference type="InterPro" id="IPR021109">
    <property type="entry name" value="Peptidase_aspartic_dom_sf"/>
</dbReference>
<keyword evidence="2" id="KW-1185">Reference proteome</keyword>
<evidence type="ECO:0000313" key="1">
    <source>
        <dbReference type="EMBL" id="WAH41823.1"/>
    </source>
</evidence>
<dbReference type="Pfam" id="PF13975">
    <property type="entry name" value="gag-asp_proteas"/>
    <property type="match status" value="1"/>
</dbReference>
<dbReference type="SUPFAM" id="SSF50630">
    <property type="entry name" value="Acid proteases"/>
    <property type="match status" value="1"/>
</dbReference>
<dbReference type="EMBL" id="CP104067">
    <property type="protein sequence ID" value="WAH41823.1"/>
    <property type="molecule type" value="Genomic_DNA"/>
</dbReference>
<sequence length="127" mass="14204">MSKLIALYHGSIRVDAFYFAPIINGRRVRNVILDTGAFEPTLNAKVASILKLPNLGPIEISAVGGTVQAYRSRCSIRMWKHIYRDVPCIVHPALQEQALFGLRFFIDHDLNLTLNPKAATLAVRKSM</sequence>